<organism evidence="2 3">
    <name type="scientific">Araneus ventricosus</name>
    <name type="common">Orbweaver spider</name>
    <name type="synonym">Epeira ventricosa</name>
    <dbReference type="NCBI Taxonomy" id="182803"/>
    <lineage>
        <taxon>Eukaryota</taxon>
        <taxon>Metazoa</taxon>
        <taxon>Ecdysozoa</taxon>
        <taxon>Arthropoda</taxon>
        <taxon>Chelicerata</taxon>
        <taxon>Arachnida</taxon>
        <taxon>Araneae</taxon>
        <taxon>Araneomorphae</taxon>
        <taxon>Entelegynae</taxon>
        <taxon>Araneoidea</taxon>
        <taxon>Araneidae</taxon>
        <taxon>Araneus</taxon>
    </lineage>
</organism>
<evidence type="ECO:0000313" key="2">
    <source>
        <dbReference type="EMBL" id="GBN28186.1"/>
    </source>
</evidence>
<keyword evidence="1" id="KW-0812">Transmembrane</keyword>
<dbReference type="AlphaFoldDB" id="A0A4Y2MRE2"/>
<name>A0A4Y2MRE2_ARAVE</name>
<proteinExistence type="predicted"/>
<dbReference type="EMBL" id="BGPR01007611">
    <property type="protein sequence ID" value="GBN28186.1"/>
    <property type="molecule type" value="Genomic_DNA"/>
</dbReference>
<keyword evidence="1" id="KW-1133">Transmembrane helix</keyword>
<keyword evidence="3" id="KW-1185">Reference proteome</keyword>
<protein>
    <submittedName>
        <fullName evidence="2">Uncharacterized protein</fullName>
    </submittedName>
</protein>
<accession>A0A4Y2MRE2</accession>
<keyword evidence="1" id="KW-0472">Membrane</keyword>
<feature type="transmembrane region" description="Helical" evidence="1">
    <location>
        <begin position="20"/>
        <end position="40"/>
    </location>
</feature>
<evidence type="ECO:0000256" key="1">
    <source>
        <dbReference type="SAM" id="Phobius"/>
    </source>
</evidence>
<dbReference type="Proteomes" id="UP000499080">
    <property type="component" value="Unassembled WGS sequence"/>
</dbReference>
<sequence length="122" mass="14089">MLPAPAGDSIDILGNNPQGFVLVFLYYMSCKIWYLCFSIAPRKFSTPPLEVSRFSMPKEKENYRGCYTNRQKRIRNDERVVETEEKKPPMITIAVMMERTKEMSTIHSCCNGAGEEPEEQEN</sequence>
<gene>
    <name evidence="2" type="ORF">AVEN_225578_1</name>
</gene>
<comment type="caution">
    <text evidence="2">The sequence shown here is derived from an EMBL/GenBank/DDBJ whole genome shotgun (WGS) entry which is preliminary data.</text>
</comment>
<reference evidence="2 3" key="1">
    <citation type="journal article" date="2019" name="Sci. Rep.">
        <title>Orb-weaving spider Araneus ventricosus genome elucidates the spidroin gene catalogue.</title>
        <authorList>
            <person name="Kono N."/>
            <person name="Nakamura H."/>
            <person name="Ohtoshi R."/>
            <person name="Moran D.A.P."/>
            <person name="Shinohara A."/>
            <person name="Yoshida Y."/>
            <person name="Fujiwara M."/>
            <person name="Mori M."/>
            <person name="Tomita M."/>
            <person name="Arakawa K."/>
        </authorList>
    </citation>
    <scope>NUCLEOTIDE SEQUENCE [LARGE SCALE GENOMIC DNA]</scope>
</reference>
<evidence type="ECO:0000313" key="3">
    <source>
        <dbReference type="Proteomes" id="UP000499080"/>
    </source>
</evidence>